<dbReference type="EMBL" id="JAAALK010000079">
    <property type="protein sequence ID" value="KAG8097302.1"/>
    <property type="molecule type" value="Genomic_DNA"/>
</dbReference>
<proteinExistence type="predicted"/>
<reference evidence="2" key="1">
    <citation type="journal article" date="2021" name="bioRxiv">
        <title>Whole Genome Assembly and Annotation of Northern Wild Rice, Zizania palustris L., Supports a Whole Genome Duplication in the Zizania Genus.</title>
        <authorList>
            <person name="Haas M."/>
            <person name="Kono T."/>
            <person name="Macchietto M."/>
            <person name="Millas R."/>
            <person name="McGilp L."/>
            <person name="Shao M."/>
            <person name="Duquette J."/>
            <person name="Hirsch C.N."/>
            <person name="Kimball J."/>
        </authorList>
    </citation>
    <scope>NUCLEOTIDE SEQUENCE</scope>
    <source>
        <tissue evidence="2">Fresh leaf tissue</tissue>
    </source>
</reference>
<feature type="transmembrane region" description="Helical" evidence="1">
    <location>
        <begin position="93"/>
        <end position="117"/>
    </location>
</feature>
<dbReference type="OrthoDB" id="780524at2759"/>
<dbReference type="PANTHER" id="PTHR33306:SF1">
    <property type="entry name" value="EXPRESSED PROTEIN"/>
    <property type="match status" value="1"/>
</dbReference>
<protein>
    <submittedName>
        <fullName evidence="2">Uncharacterized protein</fullName>
    </submittedName>
</protein>
<name>A0A8J6BV43_ZIZPA</name>
<evidence type="ECO:0000313" key="2">
    <source>
        <dbReference type="EMBL" id="KAG8097302.1"/>
    </source>
</evidence>
<dbReference type="PANTHER" id="PTHR33306">
    <property type="entry name" value="EXPRESSED PROTEIN-RELATED-RELATED"/>
    <property type="match status" value="1"/>
</dbReference>
<keyword evidence="1" id="KW-0812">Transmembrane</keyword>
<accession>A0A8J6BV43</accession>
<dbReference type="AlphaFoldDB" id="A0A8J6BV43"/>
<organism evidence="2 3">
    <name type="scientific">Zizania palustris</name>
    <name type="common">Northern wild rice</name>
    <dbReference type="NCBI Taxonomy" id="103762"/>
    <lineage>
        <taxon>Eukaryota</taxon>
        <taxon>Viridiplantae</taxon>
        <taxon>Streptophyta</taxon>
        <taxon>Embryophyta</taxon>
        <taxon>Tracheophyta</taxon>
        <taxon>Spermatophyta</taxon>
        <taxon>Magnoliopsida</taxon>
        <taxon>Liliopsida</taxon>
        <taxon>Poales</taxon>
        <taxon>Poaceae</taxon>
        <taxon>BOP clade</taxon>
        <taxon>Oryzoideae</taxon>
        <taxon>Oryzeae</taxon>
        <taxon>Zizaniinae</taxon>
        <taxon>Zizania</taxon>
    </lineage>
</organism>
<keyword evidence="1" id="KW-0472">Membrane</keyword>
<reference evidence="2" key="2">
    <citation type="submission" date="2021-02" db="EMBL/GenBank/DDBJ databases">
        <authorList>
            <person name="Kimball J.A."/>
            <person name="Haas M.W."/>
            <person name="Macchietto M."/>
            <person name="Kono T."/>
            <person name="Duquette J."/>
            <person name="Shao M."/>
        </authorList>
    </citation>
    <scope>NUCLEOTIDE SEQUENCE</scope>
    <source>
        <tissue evidence="2">Fresh leaf tissue</tissue>
    </source>
</reference>
<evidence type="ECO:0000256" key="1">
    <source>
        <dbReference type="SAM" id="Phobius"/>
    </source>
</evidence>
<feature type="transmembrane region" description="Helical" evidence="1">
    <location>
        <begin position="20"/>
        <end position="38"/>
    </location>
</feature>
<comment type="caution">
    <text evidence="2">The sequence shown here is derived from an EMBL/GenBank/DDBJ whole genome shotgun (WGS) entry which is preliminary data.</text>
</comment>
<dbReference type="Proteomes" id="UP000729402">
    <property type="component" value="Unassembled WGS sequence"/>
</dbReference>
<gene>
    <name evidence="2" type="ORF">GUJ93_ZPchr0013g35292</name>
</gene>
<feature type="transmembrane region" description="Helical" evidence="1">
    <location>
        <begin position="50"/>
        <end position="73"/>
    </location>
</feature>
<keyword evidence="1" id="KW-1133">Transmembrane helix</keyword>
<sequence length="131" mass="13213">MAGAADEYHYQLGGPRGAPHGLVLAVVVGLVVAGPLFLGDGGEALTQAIAELLSPVGLLLLPLFLLLLIRVLSSDRGAAALADVFAFGGSPDAVHRVGGSPIGVALVLILILALLYYRSALFGVGGGDDDE</sequence>
<evidence type="ECO:0000313" key="3">
    <source>
        <dbReference type="Proteomes" id="UP000729402"/>
    </source>
</evidence>
<keyword evidence="3" id="KW-1185">Reference proteome</keyword>